<evidence type="ECO:0000313" key="1">
    <source>
        <dbReference type="EMBL" id="GFS33666.1"/>
    </source>
</evidence>
<accession>A0A7J0DEX1</accession>
<organism evidence="1 2">
    <name type="scientific">Actinidia rufa</name>
    <dbReference type="NCBI Taxonomy" id="165716"/>
    <lineage>
        <taxon>Eukaryota</taxon>
        <taxon>Viridiplantae</taxon>
        <taxon>Streptophyta</taxon>
        <taxon>Embryophyta</taxon>
        <taxon>Tracheophyta</taxon>
        <taxon>Spermatophyta</taxon>
        <taxon>Magnoliopsida</taxon>
        <taxon>eudicotyledons</taxon>
        <taxon>Gunneridae</taxon>
        <taxon>Pentapetalae</taxon>
        <taxon>asterids</taxon>
        <taxon>Ericales</taxon>
        <taxon>Actinidiaceae</taxon>
        <taxon>Actinidia</taxon>
    </lineage>
</organism>
<name>A0A7J0DEX1_9ERIC</name>
<dbReference type="EMBL" id="BJWL01000193">
    <property type="protein sequence ID" value="GFS33666.1"/>
    <property type="molecule type" value="Genomic_DNA"/>
</dbReference>
<reference evidence="2" key="1">
    <citation type="submission" date="2019-07" db="EMBL/GenBank/DDBJ databases">
        <title>De Novo Assembly of kiwifruit Actinidia rufa.</title>
        <authorList>
            <person name="Sugita-Konishi S."/>
            <person name="Sato K."/>
            <person name="Mori E."/>
            <person name="Abe Y."/>
            <person name="Kisaki G."/>
            <person name="Hamano K."/>
            <person name="Suezawa K."/>
            <person name="Otani M."/>
            <person name="Fukuda T."/>
            <person name="Manabe T."/>
            <person name="Gomi K."/>
            <person name="Tabuchi M."/>
            <person name="Akimitsu K."/>
            <person name="Kataoka I."/>
        </authorList>
    </citation>
    <scope>NUCLEOTIDE SEQUENCE [LARGE SCALE GENOMIC DNA]</scope>
    <source>
        <strain evidence="2">cv. Fuchu</strain>
    </source>
</reference>
<protein>
    <submittedName>
        <fullName evidence="1">Uncharacterized protein</fullName>
    </submittedName>
</protein>
<gene>
    <name evidence="1" type="ORF">Acr_00g0029900</name>
</gene>
<dbReference type="Proteomes" id="UP000585474">
    <property type="component" value="Unassembled WGS sequence"/>
</dbReference>
<evidence type="ECO:0000313" key="2">
    <source>
        <dbReference type="Proteomes" id="UP000585474"/>
    </source>
</evidence>
<keyword evidence="2" id="KW-1185">Reference proteome</keyword>
<sequence length="78" mass="9015">MVRRNPERPRLTPTRLIVPRLAPDEPRRCAFWPFDMLVLDLRTPNAIYTALPGSDEPRRCASWLWTDQAAADAISLNR</sequence>
<comment type="caution">
    <text evidence="1">The sequence shown here is derived from an EMBL/GenBank/DDBJ whole genome shotgun (WGS) entry which is preliminary data.</text>
</comment>
<dbReference type="AlphaFoldDB" id="A0A7J0DEX1"/>
<proteinExistence type="predicted"/>